<comment type="caution">
    <text evidence="3">The sequence shown here is derived from an EMBL/GenBank/DDBJ whole genome shotgun (WGS) entry which is preliminary data.</text>
</comment>
<feature type="region of interest" description="Disordered" evidence="1">
    <location>
        <begin position="760"/>
        <end position="783"/>
    </location>
</feature>
<keyword evidence="4" id="KW-1185">Reference proteome</keyword>
<dbReference type="RefSeq" id="WP_126726468.1">
    <property type="nucleotide sequence ID" value="NZ_RYZH01000031.1"/>
</dbReference>
<organism evidence="3 4">
    <name type="scientific">Tautonia sociabilis</name>
    <dbReference type="NCBI Taxonomy" id="2080755"/>
    <lineage>
        <taxon>Bacteria</taxon>
        <taxon>Pseudomonadati</taxon>
        <taxon>Planctomycetota</taxon>
        <taxon>Planctomycetia</taxon>
        <taxon>Isosphaerales</taxon>
        <taxon>Isosphaeraceae</taxon>
        <taxon>Tautonia</taxon>
    </lineage>
</organism>
<name>A0A432MHE0_9BACT</name>
<proteinExistence type="predicted"/>
<reference evidence="3 4" key="2">
    <citation type="submission" date="2019-01" db="EMBL/GenBank/DDBJ databases">
        <title>Tautonia sociabilis, a novel thermotolerant planctomycete of Isosphaeraceae family, isolated from a 4000 m deep subterranean habitat.</title>
        <authorList>
            <person name="Kovaleva O.L."/>
            <person name="Elcheninov A.G."/>
            <person name="Van Heerden E."/>
            <person name="Toshchakov S.V."/>
            <person name="Novikov A."/>
            <person name="Bonch-Osmolovskaya E.A."/>
            <person name="Kublanov I.V."/>
        </authorList>
    </citation>
    <scope>NUCLEOTIDE SEQUENCE [LARGE SCALE GENOMIC DNA]</scope>
    <source>
        <strain evidence="3 4">GM2012</strain>
    </source>
</reference>
<evidence type="ECO:0000313" key="4">
    <source>
        <dbReference type="Proteomes" id="UP000280296"/>
    </source>
</evidence>
<sequence>MMGKRSTLFLLVLFFGGLGALWWARWANVPTAAERAEMAVRVLPALMAVETSEIARVEVEQPGEHGGRVVLERTGPDRWQVAEPIEARADARRIETLLNNLKALRRAPEAGDVAGDPDRFGLDPPARVVRLYREGESEPVAALELGDELERLRYVRPEGGSVTLADALRLEPDDVDPGAWRDRALFNIYSYDVKSLDVAGPGRRLAVELDRGRWRVVAPFRAPANAEAINGLLADLAELEAVAGPEGFAAEDVEDLSPFGLDPPRATITLVPAGLTGPDAPQVAHLGAAPEGKADLLYARRDGEDDVLLVRARGVADVGLDPQAMRSRKVVDFRPAEVAALEIEADGRTYRLLRGDEGWRVVSPEEGPADAIDVATLLETLTGLESAAFFPIEEVEDAEIDAPRAAFAAWLDDGEQDAGSADGVFDRPADVRLAVGRYDAGKKLVYGQLEGDEGTVLALPETVRDVVPDGALAYRDRTMVRQDPRAVRRVELSRIGRSIALERMEPAPGLPSSASSSAWRVVEPTRAPADRLAVTMLVDALTRLRAERRIEAEGDASAAFGMDRPAVRVSWLSGQGERESRTTLLVGDPVPGRDGERYATLEGEPGLFTIGPKLLAIMAAEFRERRLLAFPADRADRVAVRGPEGEVAFVRGDSGGWEPEGDGASWPPGFGADRVEAMVTALSTLVADRIAQDDGPMPEGSGLEPPIRAVEVRIRGLEGEEEQSATVRLGAVVDGVRYAAMGAEGPGAVFLLKADAVPLPPIGGGAGERPSASGELPEDPFQR</sequence>
<dbReference type="InterPro" id="IPR025641">
    <property type="entry name" value="DUF4340"/>
</dbReference>
<gene>
    <name evidence="3" type="ORF">TsocGM_15980</name>
</gene>
<feature type="domain" description="DUF4340" evidence="2">
    <location>
        <begin position="214"/>
        <end position="403"/>
    </location>
</feature>
<evidence type="ECO:0000259" key="2">
    <source>
        <dbReference type="Pfam" id="PF14238"/>
    </source>
</evidence>
<evidence type="ECO:0000256" key="1">
    <source>
        <dbReference type="SAM" id="MobiDB-lite"/>
    </source>
</evidence>
<protein>
    <submittedName>
        <fullName evidence="3">DUF4340 domain-containing protein</fullName>
    </submittedName>
</protein>
<reference evidence="3 4" key="1">
    <citation type="submission" date="2018-12" db="EMBL/GenBank/DDBJ databases">
        <authorList>
            <person name="Toschakov S.V."/>
        </authorList>
    </citation>
    <scope>NUCLEOTIDE SEQUENCE [LARGE SCALE GENOMIC DNA]</scope>
    <source>
        <strain evidence="3 4">GM2012</strain>
    </source>
</reference>
<dbReference type="Pfam" id="PF14238">
    <property type="entry name" value="DUF4340"/>
    <property type="match status" value="3"/>
</dbReference>
<dbReference type="Proteomes" id="UP000280296">
    <property type="component" value="Unassembled WGS sequence"/>
</dbReference>
<feature type="domain" description="DUF4340" evidence="2">
    <location>
        <begin position="79"/>
        <end position="208"/>
    </location>
</feature>
<feature type="domain" description="DUF4340" evidence="2">
    <location>
        <begin position="519"/>
        <end position="694"/>
    </location>
</feature>
<evidence type="ECO:0000313" key="3">
    <source>
        <dbReference type="EMBL" id="RUL86470.1"/>
    </source>
</evidence>
<dbReference type="AlphaFoldDB" id="A0A432MHE0"/>
<dbReference type="OrthoDB" id="240578at2"/>
<accession>A0A432MHE0</accession>
<dbReference type="EMBL" id="RYZH01000031">
    <property type="protein sequence ID" value="RUL86470.1"/>
    <property type="molecule type" value="Genomic_DNA"/>
</dbReference>